<protein>
    <submittedName>
        <fullName evidence="1">Uncharacterized protein</fullName>
    </submittedName>
</protein>
<dbReference type="EMBL" id="JAVRQU010000010">
    <property type="protein sequence ID" value="KAK5697906.1"/>
    <property type="molecule type" value="Genomic_DNA"/>
</dbReference>
<proteinExistence type="predicted"/>
<sequence>MICRLPGKTVKLADMNHYSDHYRRNFMDDRVYRSAPLGGHGLNSMFIDQRAPQYSPSTLYDDRQRTSYFDEGVEHRRNGRSGSPYARAFRGYDDVDSYIGNDELVRRINRQAAMANRGVSRFSSQLYPKMTHDGRYPPSFDNPRRFQDLACMDPDELERIMMAYELGERRRRYYQGSLSDRFDDDDVYGQLNEKRRRDLIAIAEFLGAYQLSEQLGRW</sequence>
<evidence type="ECO:0000313" key="1">
    <source>
        <dbReference type="EMBL" id="KAK5697906.1"/>
    </source>
</evidence>
<accession>A0AAN7WF79</accession>
<organism evidence="1 2">
    <name type="scientific">Elasticomyces elasticus</name>
    <dbReference type="NCBI Taxonomy" id="574655"/>
    <lineage>
        <taxon>Eukaryota</taxon>
        <taxon>Fungi</taxon>
        <taxon>Dikarya</taxon>
        <taxon>Ascomycota</taxon>
        <taxon>Pezizomycotina</taxon>
        <taxon>Dothideomycetes</taxon>
        <taxon>Dothideomycetidae</taxon>
        <taxon>Mycosphaerellales</taxon>
        <taxon>Teratosphaeriaceae</taxon>
        <taxon>Elasticomyces</taxon>
    </lineage>
</organism>
<comment type="caution">
    <text evidence="1">The sequence shown here is derived from an EMBL/GenBank/DDBJ whole genome shotgun (WGS) entry which is preliminary data.</text>
</comment>
<dbReference type="Proteomes" id="UP001310594">
    <property type="component" value="Unassembled WGS sequence"/>
</dbReference>
<evidence type="ECO:0000313" key="2">
    <source>
        <dbReference type="Proteomes" id="UP001310594"/>
    </source>
</evidence>
<name>A0AAN7WF79_9PEZI</name>
<reference evidence="1" key="1">
    <citation type="submission" date="2023-08" db="EMBL/GenBank/DDBJ databases">
        <title>Black Yeasts Isolated from many extreme environments.</title>
        <authorList>
            <person name="Coleine C."/>
            <person name="Stajich J.E."/>
            <person name="Selbmann L."/>
        </authorList>
    </citation>
    <scope>NUCLEOTIDE SEQUENCE</scope>
    <source>
        <strain evidence="1">CCFEE 5810</strain>
    </source>
</reference>
<gene>
    <name evidence="1" type="ORF">LTR97_006865</name>
</gene>
<dbReference type="AlphaFoldDB" id="A0AAN7WF79"/>